<proteinExistence type="inferred from homology"/>
<dbReference type="SUPFAM" id="SSF51569">
    <property type="entry name" value="Aldolase"/>
    <property type="match status" value="1"/>
</dbReference>
<evidence type="ECO:0000256" key="3">
    <source>
        <dbReference type="PIRNR" id="PIRNR001365"/>
    </source>
</evidence>
<gene>
    <name evidence="4" type="ORF">GCM10010840_31950</name>
</gene>
<dbReference type="PRINTS" id="PR00146">
    <property type="entry name" value="DHPICSNTHASE"/>
</dbReference>
<dbReference type="PANTHER" id="PTHR12128">
    <property type="entry name" value="DIHYDRODIPICOLINATE SYNTHASE"/>
    <property type="match status" value="1"/>
</dbReference>
<evidence type="ECO:0000313" key="4">
    <source>
        <dbReference type="EMBL" id="GGL91460.1"/>
    </source>
</evidence>
<evidence type="ECO:0000313" key="5">
    <source>
        <dbReference type="Proteomes" id="UP000639973"/>
    </source>
</evidence>
<dbReference type="PANTHER" id="PTHR12128:SF66">
    <property type="entry name" value="4-HYDROXY-2-OXOGLUTARATE ALDOLASE, MITOCHONDRIAL"/>
    <property type="match status" value="1"/>
</dbReference>
<name>A0ABQ2GEA1_9DEIO</name>
<dbReference type="InterPro" id="IPR013785">
    <property type="entry name" value="Aldolase_TIM"/>
</dbReference>
<keyword evidence="5" id="KW-1185">Reference proteome</keyword>
<reference evidence="5" key="1">
    <citation type="journal article" date="2019" name="Int. J. Syst. Evol. Microbiol.">
        <title>The Global Catalogue of Microorganisms (GCM) 10K type strain sequencing project: providing services to taxonomists for standard genome sequencing and annotation.</title>
        <authorList>
            <consortium name="The Broad Institute Genomics Platform"/>
            <consortium name="The Broad Institute Genome Sequencing Center for Infectious Disease"/>
            <person name="Wu L."/>
            <person name="Ma J."/>
        </authorList>
    </citation>
    <scope>NUCLEOTIDE SEQUENCE [LARGE SCALE GENOMIC DNA]</scope>
    <source>
        <strain evidence="5">JCM 15442</strain>
    </source>
</reference>
<dbReference type="InterPro" id="IPR002220">
    <property type="entry name" value="DapA-like"/>
</dbReference>
<dbReference type="Pfam" id="PF00701">
    <property type="entry name" value="DHDPS"/>
    <property type="match status" value="1"/>
</dbReference>
<dbReference type="RefSeq" id="WP_229723710.1">
    <property type="nucleotide sequence ID" value="NZ_BMOL01000020.1"/>
</dbReference>
<comment type="caution">
    <text evidence="4">The sequence shown here is derived from an EMBL/GenBank/DDBJ whole genome shotgun (WGS) entry which is preliminary data.</text>
</comment>
<dbReference type="PIRSF" id="PIRSF001365">
    <property type="entry name" value="DHDPS"/>
    <property type="match status" value="1"/>
</dbReference>
<protein>
    <submittedName>
        <fullName evidence="4">Dihydrodipicolinate synthase family protein</fullName>
    </submittedName>
</protein>
<accession>A0ABQ2GEA1</accession>
<evidence type="ECO:0000256" key="1">
    <source>
        <dbReference type="ARBA" id="ARBA00007592"/>
    </source>
</evidence>
<organism evidence="4 5">
    <name type="scientific">Deinococcus aerolatus</name>
    <dbReference type="NCBI Taxonomy" id="522487"/>
    <lineage>
        <taxon>Bacteria</taxon>
        <taxon>Thermotogati</taxon>
        <taxon>Deinococcota</taxon>
        <taxon>Deinococci</taxon>
        <taxon>Deinococcales</taxon>
        <taxon>Deinococcaceae</taxon>
        <taxon>Deinococcus</taxon>
    </lineage>
</organism>
<dbReference type="EMBL" id="BMOL01000020">
    <property type="protein sequence ID" value="GGL91460.1"/>
    <property type="molecule type" value="Genomic_DNA"/>
</dbReference>
<dbReference type="Proteomes" id="UP000639973">
    <property type="component" value="Unassembled WGS sequence"/>
</dbReference>
<dbReference type="CDD" id="cd00408">
    <property type="entry name" value="DHDPS-like"/>
    <property type="match status" value="1"/>
</dbReference>
<dbReference type="SMART" id="SM01130">
    <property type="entry name" value="DHDPS"/>
    <property type="match status" value="1"/>
</dbReference>
<dbReference type="Gene3D" id="3.20.20.70">
    <property type="entry name" value="Aldolase class I"/>
    <property type="match status" value="1"/>
</dbReference>
<keyword evidence="2 3" id="KW-0456">Lyase</keyword>
<comment type="similarity">
    <text evidence="1 3">Belongs to the DapA family.</text>
</comment>
<evidence type="ECO:0000256" key="2">
    <source>
        <dbReference type="ARBA" id="ARBA00023239"/>
    </source>
</evidence>
<sequence length="309" mass="33655">MSMPPTGHLQGVYTIMPTPFTGSGELDLGSLDNLVDFQLDAGIHGLAILGFLGEAHKLSGEERRAVIRRTIERVAGRVPVWVGVRAIGTPASIEQATEAQDFGADAVFAAPIDVQADAAIFRHYQQLQAALKVPVLIHDFPENFGITISSEVVARLGKEGGVHYIKMEEPPVGPKTSRILELSQGSVHVFGGLGGTFFLEELERGAVGTMTGFAFPEVLLRIYDLFRQGQHAAAARVFDHYMPLIRYEFQPKLGLALRKHTYHRRGIIASDHVRAPGINIDGRTAKELEAIVKRVGFEFGVTGPQELIG</sequence>